<dbReference type="PANTHER" id="PTHR31639">
    <property type="entry name" value="F-BOX PROTEIN-LIKE"/>
    <property type="match status" value="1"/>
</dbReference>
<dbReference type="InterPro" id="IPR001810">
    <property type="entry name" value="F-box_dom"/>
</dbReference>
<dbReference type="SUPFAM" id="SSF81383">
    <property type="entry name" value="F-box domain"/>
    <property type="match status" value="1"/>
</dbReference>
<dbReference type="AlphaFoldDB" id="A0A5N5J6E4"/>
<proteinExistence type="predicted"/>
<organism evidence="2 3">
    <name type="scientific">Salix brachista</name>
    <dbReference type="NCBI Taxonomy" id="2182728"/>
    <lineage>
        <taxon>Eukaryota</taxon>
        <taxon>Viridiplantae</taxon>
        <taxon>Streptophyta</taxon>
        <taxon>Embryophyta</taxon>
        <taxon>Tracheophyta</taxon>
        <taxon>Spermatophyta</taxon>
        <taxon>Magnoliopsida</taxon>
        <taxon>eudicotyledons</taxon>
        <taxon>Gunneridae</taxon>
        <taxon>Pentapetalae</taxon>
        <taxon>rosids</taxon>
        <taxon>fabids</taxon>
        <taxon>Malpighiales</taxon>
        <taxon>Salicaceae</taxon>
        <taxon>Saliceae</taxon>
        <taxon>Salix</taxon>
    </lineage>
</organism>
<dbReference type="Pfam" id="PF00646">
    <property type="entry name" value="F-box"/>
    <property type="match status" value="1"/>
</dbReference>
<dbReference type="CDD" id="cd22160">
    <property type="entry name" value="F-box_AtFBL13-like"/>
    <property type="match status" value="1"/>
</dbReference>
<evidence type="ECO:0000313" key="2">
    <source>
        <dbReference type="EMBL" id="KAB5514392.1"/>
    </source>
</evidence>
<dbReference type="Gene3D" id="1.20.1280.50">
    <property type="match status" value="1"/>
</dbReference>
<dbReference type="PANTHER" id="PTHR31639:SF100">
    <property type="entry name" value="OS07G0160500 PROTEIN"/>
    <property type="match status" value="1"/>
</dbReference>
<comment type="caution">
    <text evidence="2">The sequence shown here is derived from an EMBL/GenBank/DDBJ whole genome shotgun (WGS) entry which is preliminary data.</text>
</comment>
<keyword evidence="3" id="KW-1185">Reference proteome</keyword>
<evidence type="ECO:0000313" key="3">
    <source>
        <dbReference type="Proteomes" id="UP000326939"/>
    </source>
</evidence>
<dbReference type="InterPro" id="IPR036047">
    <property type="entry name" value="F-box-like_dom_sf"/>
</dbReference>
<name>A0A5N5J6E4_9ROSI</name>
<dbReference type="Proteomes" id="UP000326939">
    <property type="component" value="Chromosome 18"/>
</dbReference>
<protein>
    <recommendedName>
        <fullName evidence="1">F-box domain-containing protein</fullName>
    </recommendedName>
</protein>
<reference evidence="3" key="1">
    <citation type="journal article" date="2019" name="Gigascience">
        <title>De novo genome assembly of the endangered Acer yangbiense, a plant species with extremely small populations endemic to Yunnan Province, China.</title>
        <authorList>
            <person name="Yang J."/>
            <person name="Wariss H.M."/>
            <person name="Tao L."/>
            <person name="Zhang R."/>
            <person name="Yun Q."/>
            <person name="Hollingsworth P."/>
            <person name="Dao Z."/>
            <person name="Luo G."/>
            <person name="Guo H."/>
            <person name="Ma Y."/>
            <person name="Sun W."/>
        </authorList>
    </citation>
    <scope>NUCLEOTIDE SEQUENCE [LARGE SCALE GENOMIC DNA]</scope>
    <source>
        <strain evidence="3">cv. br00</strain>
    </source>
</reference>
<gene>
    <name evidence="2" type="ORF">DKX38_028298</name>
</gene>
<dbReference type="EMBL" id="VDCV01000018">
    <property type="protein sequence ID" value="KAB5514392.1"/>
    <property type="molecule type" value="Genomic_DNA"/>
</dbReference>
<evidence type="ECO:0000259" key="1">
    <source>
        <dbReference type="PROSITE" id="PS50181"/>
    </source>
</evidence>
<feature type="domain" description="F-box" evidence="1">
    <location>
        <begin position="47"/>
        <end position="83"/>
    </location>
</feature>
<sequence>MVRPVIESSLWSKRENQIVVLMMKKCSADTISSCNDSLYSSCFITTNDYINRLPDDVLVTILSRLTFREVGRTSVFSRRWRCLWKFYPGLLDFDASSTMLKMKNKSYEERELILPIEQHKFEICEFSEPSLETVSGFKC</sequence>
<dbReference type="InterPro" id="IPR053781">
    <property type="entry name" value="F-box_AtFBL13-like"/>
</dbReference>
<dbReference type="PROSITE" id="PS50181">
    <property type="entry name" value="FBOX"/>
    <property type="match status" value="1"/>
</dbReference>
<accession>A0A5N5J6E4</accession>